<feature type="region of interest" description="Disordered" evidence="1">
    <location>
        <begin position="17"/>
        <end position="50"/>
    </location>
</feature>
<accession>A0A0K1Q0N5</accession>
<evidence type="ECO:0000259" key="4">
    <source>
        <dbReference type="Pfam" id="PF07995"/>
    </source>
</evidence>
<reference evidence="5 6" key="1">
    <citation type="submission" date="2015-08" db="EMBL/GenBank/DDBJ databases">
        <authorList>
            <person name="Babu N.S."/>
            <person name="Beckwith C.J."/>
            <person name="Beseler K.G."/>
            <person name="Brison A."/>
            <person name="Carone J.V."/>
            <person name="Caskin T.P."/>
            <person name="Diamond M."/>
            <person name="Durham M.E."/>
            <person name="Foxe J.M."/>
            <person name="Go M."/>
            <person name="Henderson B.A."/>
            <person name="Jones I.B."/>
            <person name="McGettigan J.A."/>
            <person name="Micheletti S.J."/>
            <person name="Nasrallah M.E."/>
            <person name="Ortiz D."/>
            <person name="Piller C.R."/>
            <person name="Privatt S.R."/>
            <person name="Schneider S.L."/>
            <person name="Sharp S."/>
            <person name="Smith T.C."/>
            <person name="Stanton J.D."/>
            <person name="Ullery H.E."/>
            <person name="Wilson R.J."/>
            <person name="Serrano M.G."/>
            <person name="Buck G."/>
            <person name="Lee V."/>
            <person name="Wang Y."/>
            <person name="Carvalho R."/>
            <person name="Voegtly L."/>
            <person name="Shi R."/>
            <person name="Duckworth R."/>
            <person name="Johnson A."/>
            <person name="Loviza R."/>
            <person name="Walstead R."/>
            <person name="Shah Z."/>
            <person name="Kiflezghi M."/>
            <person name="Wade K."/>
            <person name="Ball S.L."/>
            <person name="Bradley K.W."/>
            <person name="Asai D.J."/>
            <person name="Bowman C.A."/>
            <person name="Russell D.A."/>
            <person name="Pope W.H."/>
            <person name="Jacobs-Sera D."/>
            <person name="Hendrix R.W."/>
            <person name="Hatfull G.F."/>
        </authorList>
    </citation>
    <scope>NUCLEOTIDE SEQUENCE [LARGE SCALE GENOMIC DNA]</scope>
    <source>
        <strain evidence="5 6">DSM 27648</strain>
    </source>
</reference>
<dbReference type="InterPro" id="IPR011429">
    <property type="entry name" value="Cyt_c_Planctomycete-type"/>
</dbReference>
<evidence type="ECO:0000313" key="6">
    <source>
        <dbReference type="Proteomes" id="UP000064967"/>
    </source>
</evidence>
<dbReference type="STRING" id="1391654.AKJ09_05956"/>
<dbReference type="Pfam" id="PF07635">
    <property type="entry name" value="PSCyt1"/>
    <property type="match status" value="1"/>
</dbReference>
<dbReference type="Gene3D" id="2.120.10.30">
    <property type="entry name" value="TolB, C-terminal domain"/>
    <property type="match status" value="1"/>
</dbReference>
<dbReference type="AlphaFoldDB" id="A0A0K1Q0N5"/>
<evidence type="ECO:0000313" key="5">
    <source>
        <dbReference type="EMBL" id="AKU99292.1"/>
    </source>
</evidence>
<feature type="domain" description="Glucose/Sorbosone dehydrogenase" evidence="4">
    <location>
        <begin position="92"/>
        <end position="427"/>
    </location>
</feature>
<protein>
    <recommendedName>
        <fullName evidence="7">Glucose/Sorbosone dehydrogenase domain-containing protein</fullName>
    </recommendedName>
</protein>
<organism evidence="5 6">
    <name type="scientific">Labilithrix luteola</name>
    <dbReference type="NCBI Taxonomy" id="1391654"/>
    <lineage>
        <taxon>Bacteria</taxon>
        <taxon>Pseudomonadati</taxon>
        <taxon>Myxococcota</taxon>
        <taxon>Polyangia</taxon>
        <taxon>Polyangiales</taxon>
        <taxon>Labilitrichaceae</taxon>
        <taxon>Labilithrix</taxon>
    </lineage>
</organism>
<evidence type="ECO:0000256" key="2">
    <source>
        <dbReference type="SAM" id="SignalP"/>
    </source>
</evidence>
<dbReference type="EMBL" id="CP012333">
    <property type="protein sequence ID" value="AKU99292.1"/>
    <property type="molecule type" value="Genomic_DNA"/>
</dbReference>
<dbReference type="PANTHER" id="PTHR19328:SF75">
    <property type="entry name" value="ALDOSE SUGAR DEHYDROGENASE YLII"/>
    <property type="match status" value="1"/>
</dbReference>
<name>A0A0K1Q0N5_9BACT</name>
<proteinExistence type="predicted"/>
<gene>
    <name evidence="5" type="ORF">AKJ09_05956</name>
</gene>
<evidence type="ECO:0000256" key="1">
    <source>
        <dbReference type="SAM" id="MobiDB-lite"/>
    </source>
</evidence>
<dbReference type="RefSeq" id="WP_169927906.1">
    <property type="nucleotide sequence ID" value="NZ_CP012333.1"/>
</dbReference>
<feature type="signal peptide" evidence="2">
    <location>
        <begin position="1"/>
        <end position="18"/>
    </location>
</feature>
<keyword evidence="2" id="KW-0732">Signal</keyword>
<dbReference type="KEGG" id="llu:AKJ09_05956"/>
<dbReference type="Pfam" id="PF07995">
    <property type="entry name" value="GSDH"/>
    <property type="match status" value="1"/>
</dbReference>
<dbReference type="PANTHER" id="PTHR19328">
    <property type="entry name" value="HEDGEHOG-INTERACTING PROTEIN"/>
    <property type="match status" value="1"/>
</dbReference>
<dbReference type="InterPro" id="IPR011041">
    <property type="entry name" value="Quinoprot_gluc/sorb_DH_b-prop"/>
</dbReference>
<sequence>MSLLTCALLLAACGSDDATPPGNAPDPTPPGAVPPSTPPPSPSGVTPPSSAHGFPLSVPALDGYTLVDAFPNVVLHLPSALVWPTVGGAGPFALERSGRVVQIEGGNAREVLDFEPSVAMISEAGALGMALHPRFGDGTGPMPYVYIWYNANGMVQRLSRFTWSASSGTFDRASELVLLEEAEVNYEHNAGRVAFGPDGFLYFGNGDDLNTENHQRLDRALFAGLFRIDVDSRGGTTSHAPLRQPEGGLSTGYFIPNDNPFVGRADTLEEFFALGFRNPFGFSFDRETGALWVGDVGDTWREEVDEVVSGGNYGWPYREGDIVRSPLVPVIGTLHDPKYVYTHAEMGDLTAILGGFVYRGKEMPELVGKYIYSDWPSCRLWALDQSTGAAKRTTLVDNQWDHVPMALAEDNAGEIYLLHATGAAKLVRDAVREQLPKRLSDTTLFNDLATLDPASTLVPYDVASPLWSDGAVKGRWIDLPAGARVEITEDGTLTFPIGTLFVKNFELPPSVTPRGRTRRLETRVMIVGIATTYGLTYKWNADGTDAELSYTGSDEEIVDDAAGQTRSWHIPSFGQCWSCHRTENRILGFTGRQLTADGPDQISRLVDQGVFEQGSSAKLLPRLVRPMDTTASLSDRASSYLAANCSSCHHAGASYLGGEDTWNASPGVALADRGLLGAPHHNPPMAERLGLSNAPLIEPGNPDGSILMARIKSTDPDLRMPPLGRTMVDAEGAKLIEDWIRSGTGY</sequence>
<dbReference type="InterPro" id="IPR012938">
    <property type="entry name" value="Glc/Sorbosone_DH"/>
</dbReference>
<dbReference type="Proteomes" id="UP000064967">
    <property type="component" value="Chromosome"/>
</dbReference>
<evidence type="ECO:0008006" key="7">
    <source>
        <dbReference type="Google" id="ProtNLM"/>
    </source>
</evidence>
<dbReference type="PATRIC" id="fig|1391654.3.peg.6048"/>
<feature type="chain" id="PRO_5005466404" description="Glucose/Sorbosone dehydrogenase domain-containing protein" evidence="2">
    <location>
        <begin position="19"/>
        <end position="746"/>
    </location>
</feature>
<dbReference type="SUPFAM" id="SSF50952">
    <property type="entry name" value="Soluble quinoprotein glucose dehydrogenase"/>
    <property type="match status" value="1"/>
</dbReference>
<evidence type="ECO:0000259" key="3">
    <source>
        <dbReference type="Pfam" id="PF07635"/>
    </source>
</evidence>
<feature type="compositionally biased region" description="Pro residues" evidence="1">
    <location>
        <begin position="22"/>
        <end position="42"/>
    </location>
</feature>
<dbReference type="InterPro" id="IPR011042">
    <property type="entry name" value="6-blade_b-propeller_TolB-like"/>
</dbReference>
<feature type="domain" description="Cytochrome C Planctomycete-type" evidence="3">
    <location>
        <begin position="690"/>
        <end position="723"/>
    </location>
</feature>
<keyword evidence="6" id="KW-1185">Reference proteome</keyword>